<dbReference type="PROSITE" id="PS00216">
    <property type="entry name" value="SUGAR_TRANSPORT_1"/>
    <property type="match status" value="1"/>
</dbReference>
<comment type="subcellular location">
    <subcellularLocation>
        <location evidence="1">Membrane</location>
        <topology evidence="1">Multi-pass membrane protein</topology>
    </subcellularLocation>
</comment>
<evidence type="ECO:0000256" key="4">
    <source>
        <dbReference type="ARBA" id="ARBA00022692"/>
    </source>
</evidence>
<evidence type="ECO:0000256" key="7">
    <source>
        <dbReference type="RuleBase" id="RU003346"/>
    </source>
</evidence>
<keyword evidence="6 9" id="KW-0472">Membrane</keyword>
<accession>A0A9W9FEH8</accession>
<dbReference type="GeneID" id="81357079"/>
<dbReference type="PANTHER" id="PTHR48022:SF25">
    <property type="entry name" value="QUINATE TRANSPORTER, PUTATIVE (AFU_ORTHOLOGUE AFUA_5G12950)-RELATED"/>
    <property type="match status" value="1"/>
</dbReference>
<dbReference type="PRINTS" id="PR00171">
    <property type="entry name" value="SUGRTRNSPORT"/>
</dbReference>
<evidence type="ECO:0000313" key="12">
    <source>
        <dbReference type="Proteomes" id="UP001149074"/>
    </source>
</evidence>
<feature type="transmembrane region" description="Helical" evidence="9">
    <location>
        <begin position="185"/>
        <end position="203"/>
    </location>
</feature>
<feature type="transmembrane region" description="Helical" evidence="9">
    <location>
        <begin position="503"/>
        <end position="524"/>
    </location>
</feature>
<dbReference type="Proteomes" id="UP001149074">
    <property type="component" value="Unassembled WGS sequence"/>
</dbReference>
<dbReference type="PROSITE" id="PS00217">
    <property type="entry name" value="SUGAR_TRANSPORT_2"/>
    <property type="match status" value="1"/>
</dbReference>
<evidence type="ECO:0000256" key="5">
    <source>
        <dbReference type="ARBA" id="ARBA00022989"/>
    </source>
</evidence>
<feature type="transmembrane region" description="Helical" evidence="9">
    <location>
        <begin position="91"/>
        <end position="118"/>
    </location>
</feature>
<dbReference type="FunFam" id="1.20.1250.20:FF:000090">
    <property type="entry name" value="MFS sugar transporter, putative"/>
    <property type="match status" value="1"/>
</dbReference>
<feature type="transmembrane region" description="Helical" evidence="9">
    <location>
        <begin position="155"/>
        <end position="178"/>
    </location>
</feature>
<comment type="caution">
    <text evidence="11">The sequence shown here is derived from an EMBL/GenBank/DDBJ whole genome shotgun (WGS) entry which is preliminary data.</text>
</comment>
<proteinExistence type="inferred from homology"/>
<organism evidence="11 12">
    <name type="scientific">Penicillium argentinense</name>
    <dbReference type="NCBI Taxonomy" id="1131581"/>
    <lineage>
        <taxon>Eukaryota</taxon>
        <taxon>Fungi</taxon>
        <taxon>Dikarya</taxon>
        <taxon>Ascomycota</taxon>
        <taxon>Pezizomycotina</taxon>
        <taxon>Eurotiomycetes</taxon>
        <taxon>Eurotiomycetidae</taxon>
        <taxon>Eurotiales</taxon>
        <taxon>Aspergillaceae</taxon>
        <taxon>Penicillium</taxon>
    </lineage>
</organism>
<dbReference type="SUPFAM" id="SSF103473">
    <property type="entry name" value="MFS general substrate transporter"/>
    <property type="match status" value="1"/>
</dbReference>
<dbReference type="RefSeq" id="XP_056474259.1">
    <property type="nucleotide sequence ID" value="XM_056618100.1"/>
</dbReference>
<feature type="transmembrane region" description="Helical" evidence="9">
    <location>
        <begin position="245"/>
        <end position="265"/>
    </location>
</feature>
<keyword evidence="3 7" id="KW-0813">Transport</keyword>
<feature type="transmembrane region" description="Helical" evidence="9">
    <location>
        <begin position="530"/>
        <end position="551"/>
    </location>
</feature>
<evidence type="ECO:0000256" key="9">
    <source>
        <dbReference type="SAM" id="Phobius"/>
    </source>
</evidence>
<reference evidence="11" key="1">
    <citation type="submission" date="2022-11" db="EMBL/GenBank/DDBJ databases">
        <authorList>
            <person name="Petersen C."/>
        </authorList>
    </citation>
    <scope>NUCLEOTIDE SEQUENCE</scope>
    <source>
        <strain evidence="11">IBT 30761</strain>
    </source>
</reference>
<dbReference type="Gene3D" id="1.20.1250.20">
    <property type="entry name" value="MFS general substrate transporter like domains"/>
    <property type="match status" value="1"/>
</dbReference>
<reference evidence="11" key="2">
    <citation type="journal article" date="2023" name="IMA Fungus">
        <title>Comparative genomic study of the Penicillium genus elucidates a diverse pangenome and 15 lateral gene transfer events.</title>
        <authorList>
            <person name="Petersen C."/>
            <person name="Sorensen T."/>
            <person name="Nielsen M.R."/>
            <person name="Sondergaard T.E."/>
            <person name="Sorensen J.L."/>
            <person name="Fitzpatrick D.A."/>
            <person name="Frisvad J.C."/>
            <person name="Nielsen K.L."/>
        </authorList>
    </citation>
    <scope>NUCLEOTIDE SEQUENCE</scope>
    <source>
        <strain evidence="11">IBT 30761</strain>
    </source>
</reference>
<sequence>MSDHVTPISSPPTAPSSPDSIVAAVRCRLSSWWNEFYNTTLTSYSQLPQQPDHIHENESDLDHASPQLQLQDDEYQAMEALRLTKARWRTYWLATVLCCGGALFGYDSGVIGMGYLLWLLPIVSLGHQLTFSGGVLTFSSFQNSFNITSAQETRVSAIAVGIQQAGALAGCFFIWPITNRYGRKIAMMACSIVFCIGVVLEVIDTHSLPAFYVGRVICGLGVGGSATVIPIYMSEMSPKEIRGQLGSCYQLTYTIGILVSYWIDYAVKAMPSTARQWQLPIGLQLVPGVLMGLGMFSLDESVRWLLAHGKTAEAWRSLVWIRAGDGLAVNEEFGEMCRGLEEERHATAGFRLRELLEGPNLHRLFIGGGLFLAQQSTGSTALAYFGPQFFSLLVGPGDKNLLLTGVFGAIKVVACLIFVIFMSDRFGRRPVLTVGAAFMAICMLATAGVVKNYPPENGVVSSAGIATVALIYLDIIAYNFSWGPLPWPCASEIFPSRIREPGVAFGVGSQWLFNFVWSFSTPYIMSGIGWGTFLLFGVLDVVIVAFTYFCLKETAGKTLEEINEMFDGVDPDAEHGWKGDTFNEVEIPNGDENRQYLDRTETYDTAKTDLSKQRPTHVESTAGRA</sequence>
<keyword evidence="12" id="KW-1185">Reference proteome</keyword>
<keyword evidence="4 9" id="KW-0812">Transmembrane</keyword>
<feature type="transmembrane region" description="Helical" evidence="9">
    <location>
        <begin position="364"/>
        <end position="386"/>
    </location>
</feature>
<dbReference type="InterPro" id="IPR005828">
    <property type="entry name" value="MFS_sugar_transport-like"/>
</dbReference>
<evidence type="ECO:0000256" key="6">
    <source>
        <dbReference type="ARBA" id="ARBA00023136"/>
    </source>
</evidence>
<dbReference type="PROSITE" id="PS50850">
    <property type="entry name" value="MFS"/>
    <property type="match status" value="1"/>
</dbReference>
<feature type="transmembrane region" description="Helical" evidence="9">
    <location>
        <begin position="462"/>
        <end position="482"/>
    </location>
</feature>
<dbReference type="Pfam" id="PF00083">
    <property type="entry name" value="Sugar_tr"/>
    <property type="match status" value="1"/>
</dbReference>
<feature type="transmembrane region" description="Helical" evidence="9">
    <location>
        <begin position="209"/>
        <end position="233"/>
    </location>
</feature>
<protein>
    <recommendedName>
        <fullName evidence="10">Major facilitator superfamily (MFS) profile domain-containing protein</fullName>
    </recommendedName>
</protein>
<dbReference type="EMBL" id="JAPQKI010000005">
    <property type="protein sequence ID" value="KAJ5098605.1"/>
    <property type="molecule type" value="Genomic_DNA"/>
</dbReference>
<dbReference type="InterPro" id="IPR005829">
    <property type="entry name" value="Sugar_transporter_CS"/>
</dbReference>
<feature type="compositionally biased region" description="Basic and acidic residues" evidence="8">
    <location>
        <begin position="591"/>
        <end position="612"/>
    </location>
</feature>
<evidence type="ECO:0000256" key="8">
    <source>
        <dbReference type="SAM" id="MobiDB-lite"/>
    </source>
</evidence>
<evidence type="ECO:0000256" key="1">
    <source>
        <dbReference type="ARBA" id="ARBA00004141"/>
    </source>
</evidence>
<feature type="transmembrane region" description="Helical" evidence="9">
    <location>
        <begin position="401"/>
        <end position="422"/>
    </location>
</feature>
<dbReference type="GO" id="GO:0016020">
    <property type="term" value="C:membrane"/>
    <property type="evidence" value="ECO:0007669"/>
    <property type="project" value="UniProtKB-SubCell"/>
</dbReference>
<name>A0A9W9FEH8_9EURO</name>
<comment type="similarity">
    <text evidence="2 7">Belongs to the major facilitator superfamily. Sugar transporter (TC 2.A.1.1) family.</text>
</comment>
<dbReference type="PANTHER" id="PTHR48022">
    <property type="entry name" value="PLASTIDIC GLUCOSE TRANSPORTER 4"/>
    <property type="match status" value="1"/>
</dbReference>
<evidence type="ECO:0000256" key="3">
    <source>
        <dbReference type="ARBA" id="ARBA00022448"/>
    </source>
</evidence>
<gene>
    <name evidence="11" type="ORF">N7532_005606</name>
</gene>
<evidence type="ECO:0000259" key="10">
    <source>
        <dbReference type="PROSITE" id="PS50850"/>
    </source>
</evidence>
<dbReference type="InterPro" id="IPR036259">
    <property type="entry name" value="MFS_trans_sf"/>
</dbReference>
<evidence type="ECO:0000313" key="11">
    <source>
        <dbReference type="EMBL" id="KAJ5098605.1"/>
    </source>
</evidence>
<feature type="domain" description="Major facilitator superfamily (MFS) profile" evidence="10">
    <location>
        <begin position="93"/>
        <end position="555"/>
    </location>
</feature>
<feature type="transmembrane region" description="Helical" evidence="9">
    <location>
        <begin position="431"/>
        <end position="450"/>
    </location>
</feature>
<dbReference type="InterPro" id="IPR020846">
    <property type="entry name" value="MFS_dom"/>
</dbReference>
<dbReference type="GO" id="GO:0005351">
    <property type="term" value="F:carbohydrate:proton symporter activity"/>
    <property type="evidence" value="ECO:0007669"/>
    <property type="project" value="TreeGrafter"/>
</dbReference>
<dbReference type="OrthoDB" id="6612291at2759"/>
<dbReference type="InterPro" id="IPR050360">
    <property type="entry name" value="MFS_Sugar_Transporters"/>
</dbReference>
<keyword evidence="5 9" id="KW-1133">Transmembrane helix</keyword>
<dbReference type="NCBIfam" id="TIGR00879">
    <property type="entry name" value="SP"/>
    <property type="match status" value="1"/>
</dbReference>
<evidence type="ECO:0000256" key="2">
    <source>
        <dbReference type="ARBA" id="ARBA00010992"/>
    </source>
</evidence>
<feature type="region of interest" description="Disordered" evidence="8">
    <location>
        <begin position="588"/>
        <end position="625"/>
    </location>
</feature>
<dbReference type="InterPro" id="IPR003663">
    <property type="entry name" value="Sugar/inositol_transpt"/>
</dbReference>
<dbReference type="AlphaFoldDB" id="A0A9W9FEH8"/>